<dbReference type="PANTHER" id="PTHR11240">
    <property type="entry name" value="RIBONUCLEASE T2"/>
    <property type="match status" value="1"/>
</dbReference>
<dbReference type="PANTHER" id="PTHR11240:SF57">
    <property type="entry name" value="OS09G0538000 PROTEIN"/>
    <property type="match status" value="1"/>
</dbReference>
<dbReference type="SUPFAM" id="SSF55895">
    <property type="entry name" value="Ribonuclease Rh-like"/>
    <property type="match status" value="1"/>
</dbReference>
<dbReference type="EMBL" id="JAUJYO010000018">
    <property type="protein sequence ID" value="KAK1290572.1"/>
    <property type="molecule type" value="Genomic_DNA"/>
</dbReference>
<dbReference type="InterPro" id="IPR001568">
    <property type="entry name" value="RNase_T2-like"/>
</dbReference>
<evidence type="ECO:0000313" key="4">
    <source>
        <dbReference type="Proteomes" id="UP001180020"/>
    </source>
</evidence>
<dbReference type="Proteomes" id="UP001180020">
    <property type="component" value="Unassembled WGS sequence"/>
</dbReference>
<organism evidence="3 4">
    <name type="scientific">Acorus calamus</name>
    <name type="common">Sweet flag</name>
    <dbReference type="NCBI Taxonomy" id="4465"/>
    <lineage>
        <taxon>Eukaryota</taxon>
        <taxon>Viridiplantae</taxon>
        <taxon>Streptophyta</taxon>
        <taxon>Embryophyta</taxon>
        <taxon>Tracheophyta</taxon>
        <taxon>Spermatophyta</taxon>
        <taxon>Magnoliopsida</taxon>
        <taxon>Liliopsida</taxon>
        <taxon>Acoraceae</taxon>
        <taxon>Acorus</taxon>
    </lineage>
</organism>
<comment type="similarity">
    <text evidence="1 2">Belongs to the RNase T2 family.</text>
</comment>
<dbReference type="GO" id="GO:0033897">
    <property type="term" value="F:ribonuclease T2 activity"/>
    <property type="evidence" value="ECO:0007669"/>
    <property type="project" value="InterPro"/>
</dbReference>
<protein>
    <submittedName>
        <fullName evidence="3">Uncharacterized protein</fullName>
    </submittedName>
</protein>
<name>A0AAV9CR08_ACOCL</name>
<dbReference type="GO" id="GO:0006401">
    <property type="term" value="P:RNA catabolic process"/>
    <property type="evidence" value="ECO:0007669"/>
    <property type="project" value="TreeGrafter"/>
</dbReference>
<dbReference type="GO" id="GO:0003723">
    <property type="term" value="F:RNA binding"/>
    <property type="evidence" value="ECO:0007669"/>
    <property type="project" value="InterPro"/>
</dbReference>
<gene>
    <name evidence="3" type="ORF">QJS10_CPB18g00691</name>
</gene>
<comment type="caution">
    <text evidence="3">The sequence shown here is derived from an EMBL/GenBank/DDBJ whole genome shotgun (WGS) entry which is preliminary data.</text>
</comment>
<dbReference type="GO" id="GO:0005576">
    <property type="term" value="C:extracellular region"/>
    <property type="evidence" value="ECO:0007669"/>
    <property type="project" value="TreeGrafter"/>
</dbReference>
<evidence type="ECO:0000313" key="3">
    <source>
        <dbReference type="EMBL" id="KAK1290572.1"/>
    </source>
</evidence>
<proteinExistence type="inferred from homology"/>
<evidence type="ECO:0000256" key="1">
    <source>
        <dbReference type="ARBA" id="ARBA00007469"/>
    </source>
</evidence>
<evidence type="ECO:0000256" key="2">
    <source>
        <dbReference type="RuleBase" id="RU004328"/>
    </source>
</evidence>
<dbReference type="AlphaFoldDB" id="A0AAV9CR08"/>
<reference evidence="3" key="2">
    <citation type="submission" date="2023-06" db="EMBL/GenBank/DDBJ databases">
        <authorList>
            <person name="Ma L."/>
            <person name="Liu K.-W."/>
            <person name="Li Z."/>
            <person name="Hsiao Y.-Y."/>
            <person name="Qi Y."/>
            <person name="Fu T."/>
            <person name="Tang G."/>
            <person name="Zhang D."/>
            <person name="Sun W.-H."/>
            <person name="Liu D.-K."/>
            <person name="Li Y."/>
            <person name="Chen G.-Z."/>
            <person name="Liu X.-D."/>
            <person name="Liao X.-Y."/>
            <person name="Jiang Y.-T."/>
            <person name="Yu X."/>
            <person name="Hao Y."/>
            <person name="Huang J."/>
            <person name="Zhao X.-W."/>
            <person name="Ke S."/>
            <person name="Chen Y.-Y."/>
            <person name="Wu W.-L."/>
            <person name="Hsu J.-L."/>
            <person name="Lin Y.-F."/>
            <person name="Huang M.-D."/>
            <person name="Li C.-Y."/>
            <person name="Huang L."/>
            <person name="Wang Z.-W."/>
            <person name="Zhao X."/>
            <person name="Zhong W.-Y."/>
            <person name="Peng D.-H."/>
            <person name="Ahmad S."/>
            <person name="Lan S."/>
            <person name="Zhang J.-S."/>
            <person name="Tsai W.-C."/>
            <person name="Van De Peer Y."/>
            <person name="Liu Z.-J."/>
        </authorList>
    </citation>
    <scope>NUCLEOTIDE SEQUENCE</scope>
    <source>
        <strain evidence="3">CP</strain>
        <tissue evidence="3">Leaves</tissue>
    </source>
</reference>
<dbReference type="Pfam" id="PF00445">
    <property type="entry name" value="Ribonuclease_T2"/>
    <property type="match status" value="2"/>
</dbReference>
<dbReference type="Gene3D" id="3.90.730.10">
    <property type="entry name" value="Ribonuclease T2-like"/>
    <property type="match status" value="2"/>
</dbReference>
<dbReference type="InterPro" id="IPR036430">
    <property type="entry name" value="RNase_T2-like_sf"/>
</dbReference>
<accession>A0AAV9CR08</accession>
<sequence>MSFFAVSIGAAIATSDPDFHYLVLMWPGAYCKQSSNGCCYPETGKPELDFFVSGLLPASNDGTLLLQCNKIPFHIKELVDMKESLISYWPNIKCPSKGGRFVWKNTGYTWGIILTDYADYSLSEMEKAINSGVGANTAIRCAKNDWDESIIYEVFVCVNKDATRIVSCPALPNSSCTSRIVFGSFTYDMLEKDASVVKNPIRARVSLK</sequence>
<keyword evidence="4" id="KW-1185">Reference proteome</keyword>
<reference evidence="3" key="1">
    <citation type="journal article" date="2023" name="Nat. Commun.">
        <title>Diploid and tetraploid genomes of Acorus and the evolution of monocots.</title>
        <authorList>
            <person name="Ma L."/>
            <person name="Liu K.W."/>
            <person name="Li Z."/>
            <person name="Hsiao Y.Y."/>
            <person name="Qi Y."/>
            <person name="Fu T."/>
            <person name="Tang G.D."/>
            <person name="Zhang D."/>
            <person name="Sun W.H."/>
            <person name="Liu D.K."/>
            <person name="Li Y."/>
            <person name="Chen G.Z."/>
            <person name="Liu X.D."/>
            <person name="Liao X.Y."/>
            <person name="Jiang Y.T."/>
            <person name="Yu X."/>
            <person name="Hao Y."/>
            <person name="Huang J."/>
            <person name="Zhao X.W."/>
            <person name="Ke S."/>
            <person name="Chen Y.Y."/>
            <person name="Wu W.L."/>
            <person name="Hsu J.L."/>
            <person name="Lin Y.F."/>
            <person name="Huang M.D."/>
            <person name="Li C.Y."/>
            <person name="Huang L."/>
            <person name="Wang Z.W."/>
            <person name="Zhao X."/>
            <person name="Zhong W.Y."/>
            <person name="Peng D.H."/>
            <person name="Ahmad S."/>
            <person name="Lan S."/>
            <person name="Zhang J.S."/>
            <person name="Tsai W.C."/>
            <person name="Van de Peer Y."/>
            <person name="Liu Z.J."/>
        </authorList>
    </citation>
    <scope>NUCLEOTIDE SEQUENCE</scope>
    <source>
        <strain evidence="3">CP</strain>
    </source>
</reference>